<keyword evidence="3" id="KW-1185">Reference proteome</keyword>
<dbReference type="Pfam" id="PF05168">
    <property type="entry name" value="HEPN"/>
    <property type="match status" value="1"/>
</dbReference>
<protein>
    <submittedName>
        <fullName evidence="2">HEPN domain-containing protein</fullName>
    </submittedName>
</protein>
<dbReference type="SMART" id="SM00748">
    <property type="entry name" value="HEPN"/>
    <property type="match status" value="1"/>
</dbReference>
<dbReference type="EMBL" id="JASNVW010000003">
    <property type="protein sequence ID" value="MDK6028900.1"/>
    <property type="molecule type" value="Genomic_DNA"/>
</dbReference>
<organism evidence="2 3">
    <name type="scientific">Ignisphaera cupida</name>
    <dbReference type="NCBI Taxonomy" id="3050454"/>
    <lineage>
        <taxon>Archaea</taxon>
        <taxon>Thermoproteota</taxon>
        <taxon>Thermoprotei</taxon>
        <taxon>Desulfurococcales</taxon>
        <taxon>Desulfurococcaceae</taxon>
        <taxon>Ignisphaera</taxon>
    </lineage>
</organism>
<gene>
    <name evidence="2" type="ORF">QPL79_05945</name>
</gene>
<dbReference type="Gene3D" id="1.20.120.330">
    <property type="entry name" value="Nucleotidyltransferases domain 2"/>
    <property type="match status" value="1"/>
</dbReference>
<dbReference type="AlphaFoldDB" id="A0ABD4Z9E3"/>
<dbReference type="Proteomes" id="UP001529235">
    <property type="component" value="Unassembled WGS sequence"/>
</dbReference>
<dbReference type="InterPro" id="IPR007842">
    <property type="entry name" value="HEPN_dom"/>
</dbReference>
<evidence type="ECO:0000313" key="2">
    <source>
        <dbReference type="EMBL" id="MDK6028900.1"/>
    </source>
</evidence>
<accession>A0ABD4Z9E3</accession>
<evidence type="ECO:0000313" key="3">
    <source>
        <dbReference type="Proteomes" id="UP001529235"/>
    </source>
</evidence>
<evidence type="ECO:0000259" key="1">
    <source>
        <dbReference type="PROSITE" id="PS50910"/>
    </source>
</evidence>
<proteinExistence type="predicted"/>
<dbReference type="SUPFAM" id="SSF81593">
    <property type="entry name" value="Nucleotidyltransferase substrate binding subunit/domain"/>
    <property type="match status" value="1"/>
</dbReference>
<feature type="domain" description="HEPN" evidence="1">
    <location>
        <begin position="10"/>
        <end position="120"/>
    </location>
</feature>
<dbReference type="RefSeq" id="WP_285273885.1">
    <property type="nucleotide sequence ID" value="NZ_JASNVW010000003.1"/>
</dbReference>
<comment type="caution">
    <text evidence="2">The sequence shown here is derived from an EMBL/GenBank/DDBJ whole genome shotgun (WGS) entry which is preliminary data.</text>
</comment>
<name>A0ABD4Z9E3_9CREN</name>
<dbReference type="PROSITE" id="PS50910">
    <property type="entry name" value="HEPN"/>
    <property type="match status" value="1"/>
</dbReference>
<sequence>MSREEAMDWLESAEVDLSEAREAYRRGSYHLSVFPVHQSVEKALKAYIIDCLRKRPPRTHDLVELANHTGLQLGEDIYEALSELSPYYTISRYPNAGLRKPWREIGRGTAERFLSIGEKILSIIKEKLAQSRCV</sequence>
<reference evidence="2 3" key="1">
    <citation type="submission" date="2023-05" db="EMBL/GenBank/DDBJ databases">
        <title>A new hyperthermophilic archaea 'Ignisphaera cupida' sp. nov. and description of the family 'Ignisphaeraceae' fam. nov.</title>
        <authorList>
            <person name="Podosokorskaya O.A."/>
            <person name="Elcheninov A.G."/>
            <person name="Klukina A."/>
            <person name="Merkel A.Y."/>
        </authorList>
    </citation>
    <scope>NUCLEOTIDE SEQUENCE [LARGE SCALE GENOMIC DNA]</scope>
    <source>
        <strain evidence="2 3">4213-co</strain>
    </source>
</reference>